<dbReference type="PROSITE" id="PS01305">
    <property type="entry name" value="MOAA_NIFB_PQQE"/>
    <property type="match status" value="1"/>
</dbReference>
<comment type="subunit">
    <text evidence="12">Monomer and homodimer.</text>
</comment>
<evidence type="ECO:0000313" key="15">
    <source>
        <dbReference type="Proteomes" id="UP000235116"/>
    </source>
</evidence>
<dbReference type="GO" id="GO:0006777">
    <property type="term" value="P:Mo-molybdopterin cofactor biosynthetic process"/>
    <property type="evidence" value="ECO:0007669"/>
    <property type="project" value="UniProtKB-UniRule"/>
</dbReference>
<feature type="binding site" evidence="12">
    <location>
        <position position="193"/>
    </location>
    <ligand>
        <name>S-adenosyl-L-methionine</name>
        <dbReference type="ChEBI" id="CHEBI:59789"/>
    </ligand>
</feature>
<keyword evidence="2 12" id="KW-0004">4Fe-4S</keyword>
<dbReference type="InterPro" id="IPR058240">
    <property type="entry name" value="rSAM_sf"/>
</dbReference>
<dbReference type="UniPathway" id="UPA00344"/>
<gene>
    <name evidence="12 14" type="primary">moaA</name>
    <name evidence="14" type="ORF">Kalk_04785</name>
</gene>
<dbReference type="CDD" id="cd21117">
    <property type="entry name" value="Twitch_MoaA"/>
    <property type="match status" value="1"/>
</dbReference>
<keyword evidence="9 12" id="KW-0501">Molybdenum cofactor biosynthesis</keyword>
<feature type="binding site" evidence="12">
    <location>
        <position position="98"/>
    </location>
    <ligand>
        <name>GTP</name>
        <dbReference type="ChEBI" id="CHEBI:37565"/>
    </ligand>
</feature>
<evidence type="ECO:0000256" key="4">
    <source>
        <dbReference type="ARBA" id="ARBA00022723"/>
    </source>
</evidence>
<dbReference type="SFLD" id="SFLDG01383">
    <property type="entry name" value="cyclic_pyranopterin_phosphate"/>
    <property type="match status" value="1"/>
</dbReference>
<feature type="binding site" evidence="12">
    <location>
        <position position="122"/>
    </location>
    <ligand>
        <name>S-adenosyl-L-methionine</name>
        <dbReference type="ChEBI" id="CHEBI:59789"/>
    </ligand>
</feature>
<dbReference type="OrthoDB" id="9763993at2"/>
<dbReference type="AlphaFoldDB" id="A0A2K9LJU8"/>
<feature type="binding site" evidence="12">
    <location>
        <position position="18"/>
    </location>
    <ligand>
        <name>GTP</name>
        <dbReference type="ChEBI" id="CHEBI:37565"/>
    </ligand>
</feature>
<dbReference type="GO" id="GO:0061798">
    <property type="term" value="F:GTP 3',8'-cyclase activity"/>
    <property type="evidence" value="ECO:0007669"/>
    <property type="project" value="UniProtKB-UniRule"/>
</dbReference>
<dbReference type="PANTHER" id="PTHR22960:SF0">
    <property type="entry name" value="MOLYBDENUM COFACTOR BIOSYNTHESIS PROTEIN 1"/>
    <property type="match status" value="1"/>
</dbReference>
<keyword evidence="5 12" id="KW-0547">Nucleotide-binding</keyword>
<dbReference type="CDD" id="cd01335">
    <property type="entry name" value="Radical_SAM"/>
    <property type="match status" value="1"/>
</dbReference>
<evidence type="ECO:0000256" key="3">
    <source>
        <dbReference type="ARBA" id="ARBA00022691"/>
    </source>
</evidence>
<feature type="binding site" evidence="12">
    <location>
        <position position="31"/>
    </location>
    <ligand>
        <name>S-adenosyl-L-methionine</name>
        <dbReference type="ChEBI" id="CHEBI:59789"/>
    </ligand>
</feature>
<dbReference type="EMBL" id="CP022684">
    <property type="protein sequence ID" value="AUM11775.1"/>
    <property type="molecule type" value="Genomic_DNA"/>
</dbReference>
<feature type="binding site" evidence="12">
    <location>
        <position position="32"/>
    </location>
    <ligand>
        <name>[4Fe-4S] cluster</name>
        <dbReference type="ChEBI" id="CHEBI:49883"/>
        <label>1</label>
        <note>4Fe-4S-S-AdoMet</note>
    </ligand>
</feature>
<evidence type="ECO:0000256" key="9">
    <source>
        <dbReference type="ARBA" id="ARBA00023150"/>
    </source>
</evidence>
<keyword evidence="6 12" id="KW-0408">Iron</keyword>
<dbReference type="SFLD" id="SFLDG01067">
    <property type="entry name" value="SPASM/twitch_domain_containing"/>
    <property type="match status" value="1"/>
</dbReference>
<dbReference type="GO" id="GO:0061799">
    <property type="term" value="F:cyclic pyranopterin monophosphate synthase activity"/>
    <property type="evidence" value="ECO:0007669"/>
    <property type="project" value="TreeGrafter"/>
</dbReference>
<evidence type="ECO:0000256" key="10">
    <source>
        <dbReference type="ARBA" id="ARBA00023239"/>
    </source>
</evidence>
<feature type="binding site" evidence="12">
    <location>
        <position position="67"/>
    </location>
    <ligand>
        <name>GTP</name>
        <dbReference type="ChEBI" id="CHEBI:37565"/>
    </ligand>
</feature>
<dbReference type="PROSITE" id="PS51918">
    <property type="entry name" value="RADICAL_SAM"/>
    <property type="match status" value="1"/>
</dbReference>
<evidence type="ECO:0000256" key="5">
    <source>
        <dbReference type="ARBA" id="ARBA00022741"/>
    </source>
</evidence>
<comment type="pathway">
    <text evidence="12">Cofactor biosynthesis; molybdopterin biosynthesis.</text>
</comment>
<evidence type="ECO:0000256" key="1">
    <source>
        <dbReference type="ARBA" id="ARBA00012167"/>
    </source>
</evidence>
<dbReference type="NCBIfam" id="TIGR02666">
    <property type="entry name" value="moaA"/>
    <property type="match status" value="1"/>
</dbReference>
<dbReference type="InterPro" id="IPR007197">
    <property type="entry name" value="rSAM"/>
</dbReference>
<dbReference type="Gene3D" id="3.20.20.70">
    <property type="entry name" value="Aldolase class I"/>
    <property type="match status" value="1"/>
</dbReference>
<dbReference type="SFLD" id="SFLDG01386">
    <property type="entry name" value="main_SPASM_domain-containing"/>
    <property type="match status" value="1"/>
</dbReference>
<feature type="binding site" evidence="12">
    <location>
        <position position="159"/>
    </location>
    <ligand>
        <name>GTP</name>
        <dbReference type="ChEBI" id="CHEBI:37565"/>
    </ligand>
</feature>
<feature type="binding site" evidence="12">
    <location>
        <position position="71"/>
    </location>
    <ligand>
        <name>S-adenosyl-L-methionine</name>
        <dbReference type="ChEBI" id="CHEBI:59789"/>
    </ligand>
</feature>
<feature type="binding site" evidence="12">
    <location>
        <position position="270"/>
    </location>
    <ligand>
        <name>[4Fe-4S] cluster</name>
        <dbReference type="ChEBI" id="CHEBI:49883"/>
        <label>2</label>
        <note>4Fe-4S-substrate</note>
    </ligand>
</feature>
<evidence type="ECO:0000256" key="8">
    <source>
        <dbReference type="ARBA" id="ARBA00023134"/>
    </source>
</evidence>
<dbReference type="SFLD" id="SFLDS00029">
    <property type="entry name" value="Radical_SAM"/>
    <property type="match status" value="1"/>
</dbReference>
<dbReference type="GO" id="GO:0046872">
    <property type="term" value="F:metal ion binding"/>
    <property type="evidence" value="ECO:0007669"/>
    <property type="project" value="UniProtKB-KW"/>
</dbReference>
<dbReference type="KEGG" id="kak:Kalk_04785"/>
<organism evidence="14 15">
    <name type="scientific">Ketobacter alkanivorans</name>
    <dbReference type="NCBI Taxonomy" id="1917421"/>
    <lineage>
        <taxon>Bacteria</taxon>
        <taxon>Pseudomonadati</taxon>
        <taxon>Pseudomonadota</taxon>
        <taxon>Gammaproteobacteria</taxon>
        <taxon>Pseudomonadales</taxon>
        <taxon>Ketobacteraceae</taxon>
        <taxon>Ketobacter</taxon>
    </lineage>
</organism>
<dbReference type="GO" id="GO:0005525">
    <property type="term" value="F:GTP binding"/>
    <property type="evidence" value="ECO:0007669"/>
    <property type="project" value="UniProtKB-UniRule"/>
</dbReference>
<evidence type="ECO:0000313" key="14">
    <source>
        <dbReference type="EMBL" id="AUM11775.1"/>
    </source>
</evidence>
<evidence type="ECO:0000256" key="6">
    <source>
        <dbReference type="ARBA" id="ARBA00023004"/>
    </source>
</evidence>
<evidence type="ECO:0000256" key="2">
    <source>
        <dbReference type="ARBA" id="ARBA00022485"/>
    </source>
</evidence>
<dbReference type="InterPro" id="IPR006638">
    <property type="entry name" value="Elp3/MiaA/NifB-like_rSAM"/>
</dbReference>
<dbReference type="InterPro" id="IPR013785">
    <property type="entry name" value="Aldolase_TIM"/>
</dbReference>
<dbReference type="SMART" id="SM00729">
    <property type="entry name" value="Elp3"/>
    <property type="match status" value="1"/>
</dbReference>
<dbReference type="Pfam" id="PF06463">
    <property type="entry name" value="Mob_synth_C"/>
    <property type="match status" value="1"/>
</dbReference>
<reference evidence="15" key="1">
    <citation type="submission" date="2017-08" db="EMBL/GenBank/DDBJ databases">
        <title>Direct submision.</title>
        <authorList>
            <person name="Kim S.-J."/>
            <person name="Rhee S.-K."/>
        </authorList>
    </citation>
    <scope>NUCLEOTIDE SEQUENCE [LARGE SCALE GENOMIC DNA]</scope>
    <source>
        <strain evidence="15">GI5</strain>
    </source>
</reference>
<dbReference type="EC" id="4.1.99.22" evidence="1 12"/>
<comment type="similarity">
    <text evidence="12">Belongs to the radical SAM superfamily. MoaA family.</text>
</comment>
<accession>A0A2K9LJU8</accession>
<dbReference type="InterPro" id="IPR040064">
    <property type="entry name" value="MoaA-like"/>
</dbReference>
<dbReference type="GO" id="GO:0051539">
    <property type="term" value="F:4 iron, 4 sulfur cluster binding"/>
    <property type="evidence" value="ECO:0007669"/>
    <property type="project" value="UniProtKB-UniRule"/>
</dbReference>
<keyword evidence="10 12" id="KW-0456">Lyase</keyword>
<dbReference type="PANTHER" id="PTHR22960">
    <property type="entry name" value="MOLYBDOPTERIN COFACTOR SYNTHESIS PROTEIN A"/>
    <property type="match status" value="1"/>
</dbReference>
<dbReference type="Proteomes" id="UP000235116">
    <property type="component" value="Chromosome"/>
</dbReference>
<evidence type="ECO:0000259" key="13">
    <source>
        <dbReference type="PROSITE" id="PS51918"/>
    </source>
</evidence>
<feature type="binding site" evidence="12">
    <location>
        <begin position="272"/>
        <end position="274"/>
    </location>
    <ligand>
        <name>GTP</name>
        <dbReference type="ChEBI" id="CHEBI:37565"/>
    </ligand>
</feature>
<comment type="function">
    <text evidence="12">Catalyzes the cyclization of GTP to (8S)-3',8-cyclo-7,8-dihydroguanosine 5'-triphosphate.</text>
</comment>
<protein>
    <recommendedName>
        <fullName evidence="1 12">GTP 3',8-cyclase</fullName>
        <ecNumber evidence="1 12">4.1.99.22</ecNumber>
    </recommendedName>
    <alternativeName>
        <fullName evidence="12">Molybdenum cofactor biosynthesis protein A</fullName>
    </alternativeName>
</protein>
<dbReference type="RefSeq" id="WP_101893114.1">
    <property type="nucleotide sequence ID" value="NZ_CP022684.1"/>
</dbReference>
<keyword evidence="7 12" id="KW-0411">Iron-sulfur</keyword>
<feature type="domain" description="Radical SAM core" evidence="13">
    <location>
        <begin position="9"/>
        <end position="235"/>
    </location>
</feature>
<dbReference type="InterPro" id="IPR010505">
    <property type="entry name" value="MoaA_twitch"/>
</dbReference>
<keyword evidence="4 12" id="KW-0479">Metal-binding</keyword>
<feature type="binding site" evidence="12">
    <location>
        <position position="25"/>
    </location>
    <ligand>
        <name>[4Fe-4S] cluster</name>
        <dbReference type="ChEBI" id="CHEBI:49883"/>
        <label>1</label>
        <note>4Fe-4S-S-AdoMet</note>
    </ligand>
</feature>
<feature type="binding site" evidence="12">
    <location>
        <position position="267"/>
    </location>
    <ligand>
        <name>[4Fe-4S] cluster</name>
        <dbReference type="ChEBI" id="CHEBI:49883"/>
        <label>2</label>
        <note>4Fe-4S-substrate</note>
    </ligand>
</feature>
<dbReference type="GO" id="GO:1904047">
    <property type="term" value="F:S-adenosyl-L-methionine binding"/>
    <property type="evidence" value="ECO:0007669"/>
    <property type="project" value="UniProtKB-UniRule"/>
</dbReference>
<evidence type="ECO:0000256" key="7">
    <source>
        <dbReference type="ARBA" id="ARBA00023014"/>
    </source>
</evidence>
<dbReference type="HAMAP" id="MF_01225_B">
    <property type="entry name" value="MoaA_B"/>
    <property type="match status" value="1"/>
</dbReference>
<keyword evidence="15" id="KW-1185">Reference proteome</keyword>
<dbReference type="SUPFAM" id="SSF102114">
    <property type="entry name" value="Radical SAM enzymes"/>
    <property type="match status" value="1"/>
</dbReference>
<dbReference type="InterPro" id="IPR013483">
    <property type="entry name" value="MoaA"/>
</dbReference>
<name>A0A2K9LJU8_9GAMM</name>
<evidence type="ECO:0000256" key="12">
    <source>
        <dbReference type="HAMAP-Rule" id="MF_01225"/>
    </source>
</evidence>
<sequence>MSNLSLVDKFGRKVNYLRISVTDRCDFRCVYCMAEEMTFLPRKQILTLEEIHRIARVFVELGVKKIRLTGGEPLIRRDVLSLVERLGQMSDLDQLVLTTNGSQLPTMAAGLRAAGVKRINVSLDSLLPDRFRQLTRTGDVKVVLQGIDAALAQGFDRVKINAVILKGRNDDEILPLIEFARNKGLDITFIEEMPLGNISEHQRDECFMASDEVREVIAQRYPLHPVEHKRNLSNPIQQRSAGPARFYGFADSDTQVGFISPHSHNFCGDCNRVRLTAEGRLLLCLGNEHSVDLREVVRTSNDDTLLKQVIVDAMGIKPDRHYFDLQDEPQIVRFMNMTGG</sequence>
<proteinExistence type="inferred from homology"/>
<dbReference type="Pfam" id="PF04055">
    <property type="entry name" value="Radical_SAM"/>
    <property type="match status" value="1"/>
</dbReference>
<keyword evidence="3 12" id="KW-0949">S-adenosyl-L-methionine</keyword>
<comment type="catalytic activity">
    <reaction evidence="11 12">
        <text>GTP + AH2 + S-adenosyl-L-methionine = (8S)-3',8-cyclo-7,8-dihydroguanosine 5'-triphosphate + 5'-deoxyadenosine + L-methionine + A + H(+)</text>
        <dbReference type="Rhea" id="RHEA:49576"/>
        <dbReference type="ChEBI" id="CHEBI:13193"/>
        <dbReference type="ChEBI" id="CHEBI:15378"/>
        <dbReference type="ChEBI" id="CHEBI:17319"/>
        <dbReference type="ChEBI" id="CHEBI:17499"/>
        <dbReference type="ChEBI" id="CHEBI:37565"/>
        <dbReference type="ChEBI" id="CHEBI:57844"/>
        <dbReference type="ChEBI" id="CHEBI:59789"/>
        <dbReference type="ChEBI" id="CHEBI:131766"/>
        <dbReference type="EC" id="4.1.99.22"/>
    </reaction>
</comment>
<feature type="binding site" evidence="12">
    <location>
        <position position="29"/>
    </location>
    <ligand>
        <name>[4Fe-4S] cluster</name>
        <dbReference type="ChEBI" id="CHEBI:49883"/>
        <label>1</label>
        <note>4Fe-4S-S-AdoMet</note>
    </ligand>
</feature>
<feature type="binding site" evidence="12">
    <location>
        <position position="284"/>
    </location>
    <ligand>
        <name>[4Fe-4S] cluster</name>
        <dbReference type="ChEBI" id="CHEBI:49883"/>
        <label>2</label>
        <note>4Fe-4S-substrate</note>
    </ligand>
</feature>
<comment type="cofactor">
    <cofactor evidence="12">
        <name>[4Fe-4S] cluster</name>
        <dbReference type="ChEBI" id="CHEBI:49883"/>
    </cofactor>
    <text evidence="12">Binds 2 [4Fe-4S] clusters. Binds 1 [4Fe-4S] cluster coordinated with 3 cysteines and an exchangeable S-adenosyl-L-methionine and 1 [4Fe-4S] cluster coordinated with 3 cysteines and the GTP-derived substrate.</text>
</comment>
<evidence type="ECO:0000256" key="11">
    <source>
        <dbReference type="ARBA" id="ARBA00048697"/>
    </source>
</evidence>
<dbReference type="InterPro" id="IPR000385">
    <property type="entry name" value="MoaA_NifB_PqqE_Fe-S-bd_CS"/>
</dbReference>
<keyword evidence="8 12" id="KW-0342">GTP-binding</keyword>
<dbReference type="InterPro" id="IPR050105">
    <property type="entry name" value="MoCo_biosynth_MoaA/MoaC"/>
</dbReference>